<proteinExistence type="predicted"/>
<dbReference type="Gene3D" id="3.40.30.10">
    <property type="entry name" value="Glutaredoxin"/>
    <property type="match status" value="1"/>
</dbReference>
<gene>
    <name evidence="7" type="ORF">HHL28_07505</name>
</gene>
<evidence type="ECO:0000256" key="4">
    <source>
        <dbReference type="ARBA" id="ARBA00023284"/>
    </source>
</evidence>
<dbReference type="PROSITE" id="PS51352">
    <property type="entry name" value="THIOREDOXIN_2"/>
    <property type="match status" value="1"/>
</dbReference>
<keyword evidence="4" id="KW-0676">Redox-active center</keyword>
<evidence type="ECO:0000313" key="7">
    <source>
        <dbReference type="EMBL" id="QJE72952.1"/>
    </source>
</evidence>
<evidence type="ECO:0000256" key="2">
    <source>
        <dbReference type="ARBA" id="ARBA00023002"/>
    </source>
</evidence>
<evidence type="ECO:0000256" key="3">
    <source>
        <dbReference type="ARBA" id="ARBA00023157"/>
    </source>
</evidence>
<name>A0A858R6Q9_9PROT</name>
<dbReference type="InterPro" id="IPR013766">
    <property type="entry name" value="Thioredoxin_domain"/>
</dbReference>
<dbReference type="PANTHER" id="PTHR13887">
    <property type="entry name" value="GLUTATHIONE S-TRANSFERASE KAPPA"/>
    <property type="match status" value="1"/>
</dbReference>
<keyword evidence="8" id="KW-1185">Reference proteome</keyword>
<feature type="signal peptide" evidence="5">
    <location>
        <begin position="1"/>
        <end position="28"/>
    </location>
</feature>
<evidence type="ECO:0000256" key="5">
    <source>
        <dbReference type="SAM" id="SignalP"/>
    </source>
</evidence>
<feature type="chain" id="PRO_5032485806" evidence="5">
    <location>
        <begin position="29"/>
        <end position="262"/>
    </location>
</feature>
<accession>A0A858R6Q9</accession>
<sequence>MTPFRRAVSRALLLTAVAALPATAPALAQDKGAKPLDRAAVEQIVREYILAHPEIILEAVQELDKREKQATEQAQADALKANRDKLVASPTSPVGGNPKGDVTLVEFFDYNCGYCKKAHPERVEAVKADGKVRVVYKEFPILAPSSEEAAKAALAAAKQGKYEAMHSALMSNAGRLDSAAIDAAAKTAGVDVAKMRKDMEDAAITREIEDNKALASALGIRGTPGFVVGDTLIPGAIEKDQFALVFASAREDAKAAGTKRGG</sequence>
<evidence type="ECO:0000256" key="1">
    <source>
        <dbReference type="ARBA" id="ARBA00022729"/>
    </source>
</evidence>
<dbReference type="Pfam" id="PF18312">
    <property type="entry name" value="ScsC_N"/>
    <property type="match status" value="1"/>
</dbReference>
<reference evidence="7" key="1">
    <citation type="submission" date="2020-04" db="EMBL/GenBank/DDBJ databases">
        <title>A desert anoxygenic phototrophic bacterium fixes CO2 using RubisCO under aerobic conditions.</title>
        <authorList>
            <person name="Tang K."/>
        </authorList>
    </citation>
    <scope>NUCLEOTIDE SEQUENCE [LARGE SCALE GENOMIC DNA]</scope>
    <source>
        <strain evidence="7">MIMtkB3</strain>
    </source>
</reference>
<dbReference type="Pfam" id="PF01323">
    <property type="entry name" value="DSBA"/>
    <property type="match status" value="1"/>
</dbReference>
<keyword evidence="2" id="KW-0560">Oxidoreductase</keyword>
<dbReference type="SUPFAM" id="SSF52833">
    <property type="entry name" value="Thioredoxin-like"/>
    <property type="match status" value="1"/>
</dbReference>
<dbReference type="InterPro" id="IPR041205">
    <property type="entry name" value="ScsC_N"/>
</dbReference>
<organism evidence="7 8">
    <name type="scientific">Aerophototrophica crusticola</name>
    <dbReference type="NCBI Taxonomy" id="1709002"/>
    <lineage>
        <taxon>Bacteria</taxon>
        <taxon>Pseudomonadati</taxon>
        <taxon>Pseudomonadota</taxon>
        <taxon>Alphaproteobacteria</taxon>
        <taxon>Rhodospirillales</taxon>
        <taxon>Rhodospirillaceae</taxon>
        <taxon>Aerophototrophica</taxon>
    </lineage>
</organism>
<evidence type="ECO:0000313" key="8">
    <source>
        <dbReference type="Proteomes" id="UP000501891"/>
    </source>
</evidence>
<protein>
    <submittedName>
        <fullName evidence="7">DsbA family protein</fullName>
    </submittedName>
</protein>
<feature type="domain" description="Thioredoxin" evidence="6">
    <location>
        <begin position="68"/>
        <end position="251"/>
    </location>
</feature>
<dbReference type="EMBL" id="CP051775">
    <property type="protein sequence ID" value="QJE72952.1"/>
    <property type="molecule type" value="Genomic_DNA"/>
</dbReference>
<keyword evidence="3" id="KW-1015">Disulfide bond</keyword>
<keyword evidence="1 5" id="KW-0732">Signal</keyword>
<dbReference type="AlphaFoldDB" id="A0A858R6Q9"/>
<dbReference type="Proteomes" id="UP000501891">
    <property type="component" value="Chromosome"/>
</dbReference>
<dbReference type="InterPro" id="IPR001853">
    <property type="entry name" value="DSBA-like_thioredoxin_dom"/>
</dbReference>
<dbReference type="PANTHER" id="PTHR13887:SF14">
    <property type="entry name" value="DISULFIDE BOND FORMATION PROTEIN D"/>
    <property type="match status" value="1"/>
</dbReference>
<dbReference type="InterPro" id="IPR036249">
    <property type="entry name" value="Thioredoxin-like_sf"/>
</dbReference>
<dbReference type="GO" id="GO:0016491">
    <property type="term" value="F:oxidoreductase activity"/>
    <property type="evidence" value="ECO:0007669"/>
    <property type="project" value="UniProtKB-KW"/>
</dbReference>
<evidence type="ECO:0000259" key="6">
    <source>
        <dbReference type="PROSITE" id="PS51352"/>
    </source>
</evidence>
<dbReference type="KEGG" id="acru:HHL28_07505"/>
<dbReference type="CDD" id="cd03023">
    <property type="entry name" value="DsbA_Com1_like"/>
    <property type="match status" value="1"/>
</dbReference>